<comment type="caution">
    <text evidence="1">The sequence shown here is derived from an EMBL/GenBank/DDBJ whole genome shotgun (WGS) entry which is preliminary data.</text>
</comment>
<dbReference type="Proteomes" id="UP000070376">
    <property type="component" value="Unassembled WGS sequence"/>
</dbReference>
<evidence type="ECO:0000313" key="1">
    <source>
        <dbReference type="EMBL" id="KWZ85665.1"/>
    </source>
</evidence>
<dbReference type="AlphaFoldDB" id="A0A133L1V8"/>
<protein>
    <submittedName>
        <fullName evidence="1">Uncharacterized protein</fullName>
    </submittedName>
</protein>
<accession>A0A133L1V8</accession>
<gene>
    <name evidence="1" type="ORF">HMPREF3213_00325</name>
</gene>
<name>A0A133L1V8_HEYCO</name>
<dbReference type="EMBL" id="LRPN01000013">
    <property type="protein sequence ID" value="KWZ85665.1"/>
    <property type="molecule type" value="Genomic_DNA"/>
</dbReference>
<reference evidence="2" key="1">
    <citation type="submission" date="2016-01" db="EMBL/GenBank/DDBJ databases">
        <authorList>
            <person name="Mitreva M."/>
            <person name="Pepin K.H."/>
            <person name="Mihindukulasuriya K.A."/>
            <person name="Fulton R."/>
            <person name="Fronick C."/>
            <person name="O'Laughlin M."/>
            <person name="Miner T."/>
            <person name="Herter B."/>
            <person name="Rosa B.A."/>
            <person name="Cordes M."/>
            <person name="Tomlinson C."/>
            <person name="Wollam A."/>
            <person name="Palsikar V.B."/>
            <person name="Mardis E.R."/>
            <person name="Wilson R.K."/>
        </authorList>
    </citation>
    <scope>NUCLEOTIDE SEQUENCE [LARGE SCALE GENOMIC DNA]</scope>
    <source>
        <strain evidence="2">GED7749B</strain>
    </source>
</reference>
<sequence length="62" mass="6990">MSIIAKTRSFLFIVLKKYNGFANCVAPYMKMISFKAAHPCTGGWITTIFLKNSCNLLPPEVY</sequence>
<proteinExistence type="predicted"/>
<dbReference type="PATRIC" id="fig|1398.22.peg.319"/>
<evidence type="ECO:0000313" key="2">
    <source>
        <dbReference type="Proteomes" id="UP000070376"/>
    </source>
</evidence>
<organism evidence="1 2">
    <name type="scientific">Heyndrickxia coagulans</name>
    <name type="common">Weizmannia coagulans</name>
    <dbReference type="NCBI Taxonomy" id="1398"/>
    <lineage>
        <taxon>Bacteria</taxon>
        <taxon>Bacillati</taxon>
        <taxon>Bacillota</taxon>
        <taxon>Bacilli</taxon>
        <taxon>Bacillales</taxon>
        <taxon>Bacillaceae</taxon>
        <taxon>Heyndrickxia</taxon>
    </lineage>
</organism>